<dbReference type="Pfam" id="PF00067">
    <property type="entry name" value="p450"/>
    <property type="match status" value="1"/>
</dbReference>
<dbReference type="EMBL" id="BQKI01000085">
    <property type="protein sequence ID" value="GJN33812.1"/>
    <property type="molecule type" value="Genomic_DNA"/>
</dbReference>
<dbReference type="GO" id="GO:0016705">
    <property type="term" value="F:oxidoreductase activity, acting on paired donors, with incorporation or reduction of molecular oxygen"/>
    <property type="evidence" value="ECO:0007669"/>
    <property type="project" value="InterPro"/>
</dbReference>
<organism evidence="4 5">
    <name type="scientific">Eleusine coracana subsp. coracana</name>
    <dbReference type="NCBI Taxonomy" id="191504"/>
    <lineage>
        <taxon>Eukaryota</taxon>
        <taxon>Viridiplantae</taxon>
        <taxon>Streptophyta</taxon>
        <taxon>Embryophyta</taxon>
        <taxon>Tracheophyta</taxon>
        <taxon>Spermatophyta</taxon>
        <taxon>Magnoliopsida</taxon>
        <taxon>Liliopsida</taxon>
        <taxon>Poales</taxon>
        <taxon>Poaceae</taxon>
        <taxon>PACMAD clade</taxon>
        <taxon>Chloridoideae</taxon>
        <taxon>Cynodonteae</taxon>
        <taxon>Eleusininae</taxon>
        <taxon>Eleusine</taxon>
    </lineage>
</organism>
<dbReference type="SUPFAM" id="SSF48264">
    <property type="entry name" value="Cytochrome P450"/>
    <property type="match status" value="1"/>
</dbReference>
<keyword evidence="2 3" id="KW-0479">Metal-binding</keyword>
<dbReference type="PRINTS" id="PR00385">
    <property type="entry name" value="P450"/>
</dbReference>
<keyword evidence="2 3" id="KW-0408">Iron</keyword>
<reference evidence="4" key="2">
    <citation type="submission" date="2021-12" db="EMBL/GenBank/DDBJ databases">
        <title>Resequencing data analysis of finger millet.</title>
        <authorList>
            <person name="Hatakeyama M."/>
            <person name="Aluri S."/>
            <person name="Balachadran M.T."/>
            <person name="Sivarajan S.R."/>
            <person name="Poveda L."/>
            <person name="Shimizu-Inatsugi R."/>
            <person name="Schlapbach R."/>
            <person name="Sreeman S.M."/>
            <person name="Shimizu K.K."/>
        </authorList>
    </citation>
    <scope>NUCLEOTIDE SEQUENCE</scope>
</reference>
<dbReference type="PANTHER" id="PTHR47950">
    <property type="entry name" value="CYTOCHROME P450, FAMILY 76, SUBFAMILY C, POLYPEPTIDE 5-RELATED"/>
    <property type="match status" value="1"/>
</dbReference>
<keyword evidence="3" id="KW-0503">Monooxygenase</keyword>
<reference evidence="4" key="1">
    <citation type="journal article" date="2018" name="DNA Res.">
        <title>Multiple hybrid de novo genome assembly of finger millet, an orphan allotetraploid crop.</title>
        <authorList>
            <person name="Hatakeyama M."/>
            <person name="Aluri S."/>
            <person name="Balachadran M.T."/>
            <person name="Sivarajan S.R."/>
            <person name="Patrignani A."/>
            <person name="Gruter S."/>
            <person name="Poveda L."/>
            <person name="Shimizu-Inatsugi R."/>
            <person name="Baeten J."/>
            <person name="Francoijs K.J."/>
            <person name="Nataraja K.N."/>
            <person name="Reddy Y.A.N."/>
            <person name="Phadnis S."/>
            <person name="Ravikumar R.L."/>
            <person name="Schlapbach R."/>
            <person name="Sreeman S.M."/>
            <person name="Shimizu K.K."/>
        </authorList>
    </citation>
    <scope>NUCLEOTIDE SEQUENCE</scope>
</reference>
<dbReference type="Proteomes" id="UP001054889">
    <property type="component" value="Unassembled WGS sequence"/>
</dbReference>
<dbReference type="InterPro" id="IPR002401">
    <property type="entry name" value="Cyt_P450_E_grp-I"/>
</dbReference>
<accession>A0AAV5FFQ0</accession>
<evidence type="ECO:0000313" key="4">
    <source>
        <dbReference type="EMBL" id="GJN33812.1"/>
    </source>
</evidence>
<dbReference type="PROSITE" id="PS00086">
    <property type="entry name" value="CYTOCHROME_P450"/>
    <property type="match status" value="1"/>
</dbReference>
<dbReference type="PRINTS" id="PR00463">
    <property type="entry name" value="EP450I"/>
</dbReference>
<proteinExistence type="inferred from homology"/>
<gene>
    <name evidence="4" type="primary">gb22437</name>
    <name evidence="4" type="ORF">PR202_gb22437</name>
</gene>
<evidence type="ECO:0000256" key="2">
    <source>
        <dbReference type="PIRSR" id="PIRSR602401-1"/>
    </source>
</evidence>
<dbReference type="Gene3D" id="1.10.630.10">
    <property type="entry name" value="Cytochrome P450"/>
    <property type="match status" value="1"/>
</dbReference>
<dbReference type="GO" id="GO:0004497">
    <property type="term" value="F:monooxygenase activity"/>
    <property type="evidence" value="ECO:0007669"/>
    <property type="project" value="UniProtKB-KW"/>
</dbReference>
<evidence type="ECO:0000256" key="3">
    <source>
        <dbReference type="RuleBase" id="RU000461"/>
    </source>
</evidence>
<dbReference type="GO" id="GO:0020037">
    <property type="term" value="F:heme binding"/>
    <property type="evidence" value="ECO:0007669"/>
    <property type="project" value="InterPro"/>
</dbReference>
<comment type="caution">
    <text evidence="4">The sequence shown here is derived from an EMBL/GenBank/DDBJ whole genome shotgun (WGS) entry which is preliminary data.</text>
</comment>
<feature type="binding site" description="axial binding residue" evidence="2">
    <location>
        <position position="406"/>
    </location>
    <ligand>
        <name>heme</name>
        <dbReference type="ChEBI" id="CHEBI:30413"/>
    </ligand>
    <ligandPart>
        <name>Fe</name>
        <dbReference type="ChEBI" id="CHEBI:18248"/>
    </ligandPart>
</feature>
<dbReference type="InterPro" id="IPR001128">
    <property type="entry name" value="Cyt_P450"/>
</dbReference>
<dbReference type="AlphaFoldDB" id="A0AAV5FFQ0"/>
<dbReference type="InterPro" id="IPR017972">
    <property type="entry name" value="Cyt_P450_CS"/>
</dbReference>
<sequence length="464" mass="50792">MEFSTLLYALAFAGPFIRTRHRVLARLAEEYGPIASFGTSTTRVLIVVSSPAAAREALAENDAGLADRFMPDSARALSHNSGSPLFLPSSDPLWKQYRVIINGHITSGRSLELSRHVRERHARQLAEHLKASSGRPVTVGVHMLGTVLNVVSSILFSRDDVVDLGVQGAHVLKDLLVELTAVSTKSNISDALPFLAPLDLFGLRRSFSKCLARLYKFLDEEFIEPRLASGETHHGDVLDVVLAQYAKSQLTRSDITKFFTDIFIAGSESSSLTVQWAMAQLLRHPDKMKKVQGELTVKLGTKKDSVEESDLDKLPYLHAVVKETMRLHPVAPLVPRVAISDGVSLGGFSVPVGTGVAINLWAVGRDPASWPRPEEFVPERFLGDQALDFRGSDFAFKPFGAGRRVCPGMGLAARFVPLLLASTLHKIKWSLPDGMAPQDVDLMDNYRTVLDLATPLRAVPLSTD</sequence>
<keyword evidence="5" id="KW-1185">Reference proteome</keyword>
<dbReference type="PANTHER" id="PTHR47950:SF48">
    <property type="entry name" value="CYTOCHROME P450 FAMILY PROTEIN, EXPRESSED"/>
    <property type="match status" value="1"/>
</dbReference>
<keyword evidence="2 3" id="KW-0349">Heme</keyword>
<keyword evidence="3" id="KW-0560">Oxidoreductase</keyword>
<dbReference type="GO" id="GO:0005506">
    <property type="term" value="F:iron ion binding"/>
    <property type="evidence" value="ECO:0007669"/>
    <property type="project" value="InterPro"/>
</dbReference>
<comment type="similarity">
    <text evidence="1 3">Belongs to the cytochrome P450 family.</text>
</comment>
<comment type="cofactor">
    <cofactor evidence="2">
        <name>heme</name>
        <dbReference type="ChEBI" id="CHEBI:30413"/>
    </cofactor>
</comment>
<dbReference type="InterPro" id="IPR036396">
    <property type="entry name" value="Cyt_P450_sf"/>
</dbReference>
<evidence type="ECO:0000256" key="1">
    <source>
        <dbReference type="ARBA" id="ARBA00010617"/>
    </source>
</evidence>
<name>A0AAV5FFQ0_ELECO</name>
<evidence type="ECO:0000313" key="5">
    <source>
        <dbReference type="Proteomes" id="UP001054889"/>
    </source>
</evidence>
<protein>
    <submittedName>
        <fullName evidence="4">Uncharacterized protein</fullName>
    </submittedName>
</protein>